<protein>
    <submittedName>
        <fullName evidence="1">Uncharacterized protein</fullName>
    </submittedName>
</protein>
<comment type="caution">
    <text evidence="1">The sequence shown here is derived from an EMBL/GenBank/DDBJ whole genome shotgun (WGS) entry which is preliminary data.</text>
</comment>
<dbReference type="PROSITE" id="PS51257">
    <property type="entry name" value="PROKAR_LIPOPROTEIN"/>
    <property type="match status" value="1"/>
</dbReference>
<dbReference type="Proteomes" id="UP000236642">
    <property type="component" value="Unassembled WGS sequence"/>
</dbReference>
<evidence type="ECO:0000313" key="1">
    <source>
        <dbReference type="EMBL" id="GBD09350.1"/>
    </source>
</evidence>
<gene>
    <name evidence="1" type="ORF">HRbin22_01600</name>
</gene>
<organism evidence="1 2">
    <name type="scientific">Candidatus Thermoflexus japonica</name>
    <dbReference type="NCBI Taxonomy" id="2035417"/>
    <lineage>
        <taxon>Bacteria</taxon>
        <taxon>Bacillati</taxon>
        <taxon>Chloroflexota</taxon>
        <taxon>Thermoflexia</taxon>
        <taxon>Thermoflexales</taxon>
        <taxon>Thermoflexaceae</taxon>
        <taxon>Thermoflexus</taxon>
    </lineage>
</organism>
<accession>A0A2H5Y7D3</accession>
<sequence>MMHRIRWNGGKISIAAWIFLLTIAGCRFSPRSPSEASPFANLPLQRIWSESFSAAWSGWAPQALACAHAGSDTRRCLRALRPTLTERVVEEAARRKEALGIDAPYVASILGGYAQRPEQAAALIVLAMSESTGEDRRARLQAAFEAIPRRFERFSFSFRSARSPLSHPGAGEDPRRWAQYYLAQEWALLRAAVAAWRPPAEEEVQCARLASGEDLCAFMARVRSPEDLPALEARLEEFFRGAFDYADAFARSERFLQKDPAAVRALLSEMLREAREKLIPLEREVARQRLNGESPSINPLESAWDEVEHTLFGPSALSP</sequence>
<name>A0A2H5Y7D3_9CHLR</name>
<dbReference type="EMBL" id="BEHY01000037">
    <property type="protein sequence ID" value="GBD09350.1"/>
    <property type="molecule type" value="Genomic_DNA"/>
</dbReference>
<proteinExistence type="predicted"/>
<dbReference type="AlphaFoldDB" id="A0A2H5Y7D3"/>
<reference evidence="2" key="1">
    <citation type="submission" date="2017-09" db="EMBL/GenBank/DDBJ databases">
        <title>Metaegenomics of thermophilic ammonia-oxidizing enrichment culture.</title>
        <authorList>
            <person name="Kato S."/>
            <person name="Suzuki K."/>
        </authorList>
    </citation>
    <scope>NUCLEOTIDE SEQUENCE [LARGE SCALE GENOMIC DNA]</scope>
</reference>
<evidence type="ECO:0000313" key="2">
    <source>
        <dbReference type="Proteomes" id="UP000236642"/>
    </source>
</evidence>